<feature type="region of interest" description="Disordered" evidence="1">
    <location>
        <begin position="1"/>
        <end position="208"/>
    </location>
</feature>
<evidence type="ECO:0000313" key="3">
    <source>
        <dbReference type="Proteomes" id="UP000029737"/>
    </source>
</evidence>
<feature type="compositionally biased region" description="Low complexity" evidence="1">
    <location>
        <begin position="100"/>
        <end position="114"/>
    </location>
</feature>
<feature type="region of interest" description="Disordered" evidence="1">
    <location>
        <begin position="260"/>
        <end position="281"/>
    </location>
</feature>
<evidence type="ECO:0000256" key="1">
    <source>
        <dbReference type="SAM" id="MobiDB-lite"/>
    </source>
</evidence>
<dbReference type="EMBL" id="JPMV01000046">
    <property type="protein sequence ID" value="KGI79361.1"/>
    <property type="molecule type" value="Genomic_DNA"/>
</dbReference>
<gene>
    <name evidence="2" type="ORF">IL38_23985</name>
</gene>
<proteinExistence type="predicted"/>
<comment type="caution">
    <text evidence="2">The sequence shown here is derived from an EMBL/GenBank/DDBJ whole genome shotgun (WGS) entry which is preliminary data.</text>
</comment>
<organism evidence="2 3">
    <name type="scientific">Actinopolyspora erythraea</name>
    <dbReference type="NCBI Taxonomy" id="414996"/>
    <lineage>
        <taxon>Bacteria</taxon>
        <taxon>Bacillati</taxon>
        <taxon>Actinomycetota</taxon>
        <taxon>Actinomycetes</taxon>
        <taxon>Actinopolysporales</taxon>
        <taxon>Actinopolysporaceae</taxon>
        <taxon>Actinopolyspora</taxon>
    </lineage>
</organism>
<evidence type="ECO:0000313" key="2">
    <source>
        <dbReference type="EMBL" id="KGI79361.1"/>
    </source>
</evidence>
<protein>
    <submittedName>
        <fullName evidence="2">Uncharacterized protein</fullName>
    </submittedName>
</protein>
<dbReference type="RefSeq" id="WP_043578865.1">
    <property type="nucleotide sequence ID" value="NZ_KN214181.1"/>
</dbReference>
<feature type="compositionally biased region" description="Polar residues" evidence="1">
    <location>
        <begin position="14"/>
        <end position="34"/>
    </location>
</feature>
<reference evidence="2 3" key="1">
    <citation type="journal article" date="2014" name="PLoS ONE">
        <title>Identification and Characterization of a New Erythromycin Biosynthetic Gene Cluster in Actinopolyspora erythraea YIM90600, a Novel Erythronolide-Producing Halophilic Actinomycete Isolated from Salt Field.</title>
        <authorList>
            <person name="Chen D."/>
            <person name="Feng J."/>
            <person name="Huang L."/>
            <person name="Zhang Q."/>
            <person name="Wu J."/>
            <person name="Zhu X."/>
            <person name="Duan Y."/>
            <person name="Xu Z."/>
        </authorList>
    </citation>
    <scope>NUCLEOTIDE SEQUENCE [LARGE SCALE GENOMIC DNA]</scope>
    <source>
        <strain evidence="2 3">YIM90600</strain>
    </source>
</reference>
<accession>A0ABR4WY91</accession>
<name>A0ABR4WY91_9ACTN</name>
<sequence>MAGPPQRLSKKGKTNSGKPSATSTPARSDAQDATSKVLEQLTGEDTDSTSSTETPENGAESPADDQNPTGEGKASETEVETPETATQKATSRERGKPAKTSTAATAESSDTDTTGQPPPSAGSDGGQASTDVTGGHPEITPELLEAVRAQLAASGGTPAPQEDTSAEPASDSGNGETSATAAPAKRSRPRLSVPDLSDYEPEHTMTPREIERWRYSLDITVRSARRANEQAVAKHRAWVQEVAEALQAGMPLSEIESVAASTRYPAPTDEEIQAIRDGDEG</sequence>
<dbReference type="Proteomes" id="UP000029737">
    <property type="component" value="Unassembled WGS sequence"/>
</dbReference>
<feature type="compositionally biased region" description="Polar residues" evidence="1">
    <location>
        <begin position="171"/>
        <end position="180"/>
    </location>
</feature>
<keyword evidence="3" id="KW-1185">Reference proteome</keyword>